<dbReference type="EMBL" id="JBEDUW010000004">
    <property type="protein sequence ID" value="KAK9932166.1"/>
    <property type="molecule type" value="Genomic_DNA"/>
</dbReference>
<keyword evidence="2" id="KW-1185">Reference proteome</keyword>
<evidence type="ECO:0000313" key="2">
    <source>
        <dbReference type="Proteomes" id="UP001457282"/>
    </source>
</evidence>
<sequence>MRICGIDRWREETGGLGEVRQRRRGMRDGILHGLGRFGSSTVVAEVHGNGGSFDGKEELRVVTVWAVRKGAAAVVGLVNSMTAILDSWLSELGRRGAAAAGLVATRRAAVGIKGGGAVAW</sequence>
<dbReference type="AlphaFoldDB" id="A0AAW1X7D5"/>
<comment type="caution">
    <text evidence="1">The sequence shown here is derived from an EMBL/GenBank/DDBJ whole genome shotgun (WGS) entry which is preliminary data.</text>
</comment>
<dbReference type="Proteomes" id="UP001457282">
    <property type="component" value="Unassembled WGS sequence"/>
</dbReference>
<reference evidence="1 2" key="1">
    <citation type="journal article" date="2023" name="G3 (Bethesda)">
        <title>A chromosome-length genome assembly and annotation of blackberry (Rubus argutus, cv. 'Hillquist').</title>
        <authorList>
            <person name="Bruna T."/>
            <person name="Aryal R."/>
            <person name="Dudchenko O."/>
            <person name="Sargent D.J."/>
            <person name="Mead D."/>
            <person name="Buti M."/>
            <person name="Cavallini A."/>
            <person name="Hytonen T."/>
            <person name="Andres J."/>
            <person name="Pham M."/>
            <person name="Weisz D."/>
            <person name="Mascagni F."/>
            <person name="Usai G."/>
            <person name="Natali L."/>
            <person name="Bassil N."/>
            <person name="Fernandez G.E."/>
            <person name="Lomsadze A."/>
            <person name="Armour M."/>
            <person name="Olukolu B."/>
            <person name="Poorten T."/>
            <person name="Britton C."/>
            <person name="Davik J."/>
            <person name="Ashrafi H."/>
            <person name="Aiden E.L."/>
            <person name="Borodovsky M."/>
            <person name="Worthington M."/>
        </authorList>
    </citation>
    <scope>NUCLEOTIDE SEQUENCE [LARGE SCALE GENOMIC DNA]</scope>
    <source>
        <strain evidence="1">PI 553951</strain>
    </source>
</reference>
<accession>A0AAW1X7D5</accession>
<name>A0AAW1X7D5_RUBAR</name>
<gene>
    <name evidence="1" type="ORF">M0R45_019414</name>
</gene>
<proteinExistence type="predicted"/>
<organism evidence="1 2">
    <name type="scientific">Rubus argutus</name>
    <name type="common">Southern blackberry</name>
    <dbReference type="NCBI Taxonomy" id="59490"/>
    <lineage>
        <taxon>Eukaryota</taxon>
        <taxon>Viridiplantae</taxon>
        <taxon>Streptophyta</taxon>
        <taxon>Embryophyta</taxon>
        <taxon>Tracheophyta</taxon>
        <taxon>Spermatophyta</taxon>
        <taxon>Magnoliopsida</taxon>
        <taxon>eudicotyledons</taxon>
        <taxon>Gunneridae</taxon>
        <taxon>Pentapetalae</taxon>
        <taxon>rosids</taxon>
        <taxon>fabids</taxon>
        <taxon>Rosales</taxon>
        <taxon>Rosaceae</taxon>
        <taxon>Rosoideae</taxon>
        <taxon>Rosoideae incertae sedis</taxon>
        <taxon>Rubus</taxon>
    </lineage>
</organism>
<evidence type="ECO:0000313" key="1">
    <source>
        <dbReference type="EMBL" id="KAK9932166.1"/>
    </source>
</evidence>
<protein>
    <submittedName>
        <fullName evidence="1">Uncharacterized protein</fullName>
    </submittedName>
</protein>